<name>A0ABS8S6J1_DATST</name>
<dbReference type="PANTHER" id="PTHR32285">
    <property type="entry name" value="PROTEIN TRICHOME BIREFRINGENCE-LIKE 9-RELATED"/>
    <property type="match status" value="1"/>
</dbReference>
<protein>
    <recommendedName>
        <fullName evidence="11">Trichome birefringence-like N-terminal domain-containing protein</fullName>
    </recommendedName>
</protein>
<proteinExistence type="inferred from homology"/>
<evidence type="ECO:0000256" key="6">
    <source>
        <dbReference type="ARBA" id="ARBA00023136"/>
    </source>
</evidence>
<evidence type="ECO:0000256" key="3">
    <source>
        <dbReference type="ARBA" id="ARBA00022692"/>
    </source>
</evidence>
<dbReference type="InterPro" id="IPR025846">
    <property type="entry name" value="TBL_N"/>
</dbReference>
<dbReference type="Pfam" id="PF13839">
    <property type="entry name" value="PC-Esterase"/>
    <property type="match status" value="1"/>
</dbReference>
<feature type="domain" description="Trichome birefringence-like N-terminal" evidence="8">
    <location>
        <begin position="2"/>
        <end position="28"/>
    </location>
</feature>
<sequence>MPDDFACHKFGRKDSKYHYWRWQPYDCDLPRFNGKALLEKLKGKRVLFVGDSLNKNQWASMVCLIESSGIPSLKPVIYKGNLIIFEVKFAFFIVYRVPATFYRIGFSCEAEVFHFPNMIKEYNATIDFYWSPLLVESNCDDPVNQRIRDRIIRIEAIEKHSRHWNDADILIFDSFTWWHEHQMTLLWGSFNSSDAIYKKVGMKLRRYEMALRTWSDWLEVQIDRNRTTLFFMSLSPSHKNGTDWGMGNDQTCYDEAEPISRKQYWGSQTDRKMMEIAEDTVNGLKRKGLDIQYLNITQLSDYRKGHPSIYKRNWVAPTKEQLLTPRSNDDCVHWCLPGVPDDNKFERRIESGLTSKESPIAKLKTMQQIKTLKELAQGLTLNEHNSKPVELVHRAADELDLRHTRPTSEVRPSHGPWRGQLPGMCRRADQPSMRCQDDRRVIPEALK</sequence>
<keyword evidence="10" id="KW-1185">Reference proteome</keyword>
<keyword evidence="3" id="KW-0812">Transmembrane</keyword>
<gene>
    <name evidence="9" type="ORF">HAX54_025845</name>
</gene>
<organism evidence="9 10">
    <name type="scientific">Datura stramonium</name>
    <name type="common">Jimsonweed</name>
    <name type="synonym">Common thornapple</name>
    <dbReference type="NCBI Taxonomy" id="4076"/>
    <lineage>
        <taxon>Eukaryota</taxon>
        <taxon>Viridiplantae</taxon>
        <taxon>Streptophyta</taxon>
        <taxon>Embryophyta</taxon>
        <taxon>Tracheophyta</taxon>
        <taxon>Spermatophyta</taxon>
        <taxon>Magnoliopsida</taxon>
        <taxon>eudicotyledons</taxon>
        <taxon>Gunneridae</taxon>
        <taxon>Pentapetalae</taxon>
        <taxon>asterids</taxon>
        <taxon>lamiids</taxon>
        <taxon>Solanales</taxon>
        <taxon>Solanaceae</taxon>
        <taxon>Solanoideae</taxon>
        <taxon>Datureae</taxon>
        <taxon>Datura</taxon>
    </lineage>
</organism>
<evidence type="ECO:0000256" key="1">
    <source>
        <dbReference type="ARBA" id="ARBA00004167"/>
    </source>
</evidence>
<dbReference type="PANTHER" id="PTHR32285:SF239">
    <property type="entry name" value="PROTEIN TRICHOME BIREFRINGENCE-LIKE 34"/>
    <property type="match status" value="1"/>
</dbReference>
<comment type="similarity">
    <text evidence="2">Belongs to the PC-esterase family. TBL subfamily.</text>
</comment>
<comment type="subcellular location">
    <subcellularLocation>
        <location evidence="1">Membrane</location>
        <topology evidence="1">Single-pass membrane protein</topology>
    </subcellularLocation>
</comment>
<evidence type="ECO:0000259" key="7">
    <source>
        <dbReference type="Pfam" id="PF13839"/>
    </source>
</evidence>
<evidence type="ECO:0008006" key="11">
    <source>
        <dbReference type="Google" id="ProtNLM"/>
    </source>
</evidence>
<keyword evidence="4" id="KW-0735">Signal-anchor</keyword>
<evidence type="ECO:0000313" key="9">
    <source>
        <dbReference type="EMBL" id="MCD7454741.1"/>
    </source>
</evidence>
<dbReference type="Proteomes" id="UP000823775">
    <property type="component" value="Unassembled WGS sequence"/>
</dbReference>
<comment type="caution">
    <text evidence="9">The sequence shown here is derived from an EMBL/GenBank/DDBJ whole genome shotgun (WGS) entry which is preliminary data.</text>
</comment>
<dbReference type="Pfam" id="PF14416">
    <property type="entry name" value="PMR5N"/>
    <property type="match status" value="1"/>
</dbReference>
<keyword evidence="5" id="KW-1133">Transmembrane helix</keyword>
<feature type="domain" description="Trichome birefringence-like C-terminal" evidence="7">
    <location>
        <begin position="29"/>
        <end position="341"/>
    </location>
</feature>
<accession>A0ABS8S6J1</accession>
<reference evidence="9 10" key="1">
    <citation type="journal article" date="2021" name="BMC Genomics">
        <title>Datura genome reveals duplications of psychoactive alkaloid biosynthetic genes and high mutation rate following tissue culture.</title>
        <authorList>
            <person name="Rajewski A."/>
            <person name="Carter-House D."/>
            <person name="Stajich J."/>
            <person name="Litt A."/>
        </authorList>
    </citation>
    <scope>NUCLEOTIDE SEQUENCE [LARGE SCALE GENOMIC DNA]</scope>
    <source>
        <strain evidence="9">AR-01</strain>
    </source>
</reference>
<evidence type="ECO:0000256" key="2">
    <source>
        <dbReference type="ARBA" id="ARBA00007727"/>
    </source>
</evidence>
<evidence type="ECO:0000256" key="5">
    <source>
        <dbReference type="ARBA" id="ARBA00022989"/>
    </source>
</evidence>
<keyword evidence="6" id="KW-0472">Membrane</keyword>
<evidence type="ECO:0000256" key="4">
    <source>
        <dbReference type="ARBA" id="ARBA00022968"/>
    </source>
</evidence>
<dbReference type="InterPro" id="IPR026057">
    <property type="entry name" value="TBL_C"/>
</dbReference>
<dbReference type="EMBL" id="JACEIK010000314">
    <property type="protein sequence ID" value="MCD7454741.1"/>
    <property type="molecule type" value="Genomic_DNA"/>
</dbReference>
<evidence type="ECO:0000259" key="8">
    <source>
        <dbReference type="Pfam" id="PF14416"/>
    </source>
</evidence>
<dbReference type="InterPro" id="IPR029962">
    <property type="entry name" value="TBL"/>
</dbReference>
<evidence type="ECO:0000313" key="10">
    <source>
        <dbReference type="Proteomes" id="UP000823775"/>
    </source>
</evidence>